<feature type="compositionally biased region" description="Acidic residues" evidence="2">
    <location>
        <begin position="767"/>
        <end position="780"/>
    </location>
</feature>
<feature type="region of interest" description="Disordered" evidence="2">
    <location>
        <begin position="37"/>
        <end position="69"/>
    </location>
</feature>
<dbReference type="STRING" id="461836.A0A0L0DPS9"/>
<name>A0A0L0DPS9_THETB</name>
<dbReference type="InterPro" id="IPR031142">
    <property type="entry name" value="SPX_prot"/>
</dbReference>
<dbReference type="GO" id="GO:0008270">
    <property type="term" value="F:zinc ion binding"/>
    <property type="evidence" value="ECO:0007669"/>
    <property type="project" value="UniProtKB-KW"/>
</dbReference>
<evidence type="ECO:0008006" key="7">
    <source>
        <dbReference type="Google" id="ProtNLM"/>
    </source>
</evidence>
<evidence type="ECO:0000259" key="4">
    <source>
        <dbReference type="PROSITE" id="PS51382"/>
    </source>
</evidence>
<feature type="region of interest" description="Disordered" evidence="2">
    <location>
        <begin position="455"/>
        <end position="488"/>
    </location>
</feature>
<organism evidence="5 6">
    <name type="scientific">Thecamonas trahens ATCC 50062</name>
    <dbReference type="NCBI Taxonomy" id="461836"/>
    <lineage>
        <taxon>Eukaryota</taxon>
        <taxon>Apusozoa</taxon>
        <taxon>Apusomonadida</taxon>
        <taxon>Apusomonadidae</taxon>
        <taxon>Thecamonas</taxon>
    </lineage>
</organism>
<feature type="region of interest" description="Disordered" evidence="2">
    <location>
        <begin position="549"/>
        <end position="579"/>
    </location>
</feature>
<dbReference type="EMBL" id="GL349487">
    <property type="protein sequence ID" value="KNC54265.1"/>
    <property type="molecule type" value="Genomic_DNA"/>
</dbReference>
<feature type="domain" description="SPX" evidence="4">
    <location>
        <begin position="1"/>
        <end position="166"/>
    </location>
</feature>
<dbReference type="InterPro" id="IPR013087">
    <property type="entry name" value="Znf_C2H2_type"/>
</dbReference>
<feature type="region of interest" description="Disordered" evidence="2">
    <location>
        <begin position="200"/>
        <end position="227"/>
    </location>
</feature>
<feature type="compositionally biased region" description="Polar residues" evidence="2">
    <location>
        <begin position="828"/>
        <end position="842"/>
    </location>
</feature>
<dbReference type="InterPro" id="IPR004331">
    <property type="entry name" value="SPX_dom"/>
</dbReference>
<dbReference type="PROSITE" id="PS51382">
    <property type="entry name" value="SPX"/>
    <property type="match status" value="1"/>
</dbReference>
<protein>
    <recommendedName>
        <fullName evidence="7">C2H2-type domain-containing protein</fullName>
    </recommendedName>
</protein>
<keyword evidence="6" id="KW-1185">Reference proteome</keyword>
<evidence type="ECO:0000313" key="5">
    <source>
        <dbReference type="EMBL" id="KNC54265.1"/>
    </source>
</evidence>
<feature type="domain" description="C2H2-type" evidence="3">
    <location>
        <begin position="356"/>
        <end position="385"/>
    </location>
</feature>
<feature type="compositionally biased region" description="Polar residues" evidence="2">
    <location>
        <begin position="549"/>
        <end position="562"/>
    </location>
</feature>
<feature type="compositionally biased region" description="Low complexity" evidence="2">
    <location>
        <begin position="276"/>
        <end position="291"/>
    </location>
</feature>
<sequence length="849" mass="88605">MGFGKDFVAAQYPPWAAHYVPYDKLKSLATVRAASGLTPGDTARSPPRSHLLTADLSSPPQSGDGADDGRKEAFFSAVTATLESLNQFVVATKEELFAQLQDLYSELHSESVPPTTGSPAWMVRVRLLDAAAHFVSFVPLNASAVMRAMRKHDKATGAVTALPFKKHILEVQPFYRTDLRELVAVASACRELMMLDGAEGTPGAEHVDAHGRSSGTSTPRAPHQGLQLRVKERSLSPGEATVTTSLEQVAERLHSLVDRSESEDYNTRTVLGAGASSGAASSLESGPASPLKTSTTSSGLQTTAFPPTSVPLASGKSGVGDGSGAPLVRSISKQSIVGLLHHETVQPTAPGGDVELVCSFPECAQQFDSLEQLQHHVLVHATDLAALEPTSASTFLAVDGPDLRVHAESEDVVGAMVVSSLESPRRRRRLVLAGLAGDDGEVATVASTAAAAAASLASGDDDDGVEDDEFDREPERPGSSIDAYRYGTSSERSHAHALSYSDGYRSPTGSDSSGVAASDNLPPSRTMGGVAAFVPAASVSAGELASNDLANSSRTGESNVHNESMAATDGGVPLLGEPTPTRRARMLAKSGATGNSLSDVTASESHGRVRYGYRDADEYYIEEFGSSRFTRAVSRSRSPSRTRAARLSARAAAIAEHAPPGEGDTVVDDDEFEAADGDPYPDVTTVSSPQGGESPVTPQVVPVAGVIMPLDSDDVAELATRSRASSMASGGDGGSSLGAVFPTTSSTDADAADGLAVEVGGVCATATDDDDDDDDDDEWQATEPGSESSDRYSIHARSPMDDLVPASGLPVAYARDLDRPARHHKSQAKSFTNSSKRSSVMNEGSVRWG</sequence>
<feature type="compositionally biased region" description="Polar residues" evidence="2">
    <location>
        <begin position="292"/>
        <end position="306"/>
    </location>
</feature>
<dbReference type="GO" id="GO:0016036">
    <property type="term" value="P:cellular response to phosphate starvation"/>
    <property type="evidence" value="ECO:0007669"/>
    <property type="project" value="InterPro"/>
</dbReference>
<evidence type="ECO:0000313" key="6">
    <source>
        <dbReference type="Proteomes" id="UP000054408"/>
    </source>
</evidence>
<keyword evidence="1" id="KW-0479">Metal-binding</keyword>
<accession>A0A0L0DPS9</accession>
<feature type="region of interest" description="Disordered" evidence="2">
    <location>
        <begin position="722"/>
        <end position="741"/>
    </location>
</feature>
<gene>
    <name evidence="5" type="ORF">AMSG_10063</name>
</gene>
<feature type="region of interest" description="Disordered" evidence="2">
    <location>
        <begin position="276"/>
        <end position="318"/>
    </location>
</feature>
<reference evidence="5 6" key="1">
    <citation type="submission" date="2010-05" db="EMBL/GenBank/DDBJ databases">
        <title>The Genome Sequence of Thecamonas trahens ATCC 50062.</title>
        <authorList>
            <consortium name="The Broad Institute Genome Sequencing Platform"/>
            <person name="Russ C."/>
            <person name="Cuomo C."/>
            <person name="Shea T."/>
            <person name="Young S.K."/>
            <person name="Zeng Q."/>
            <person name="Koehrsen M."/>
            <person name="Haas B."/>
            <person name="Borodovsky M."/>
            <person name="Guigo R."/>
            <person name="Alvarado L."/>
            <person name="Berlin A."/>
            <person name="Bochicchio J."/>
            <person name="Borenstein D."/>
            <person name="Chapman S."/>
            <person name="Chen Z."/>
            <person name="Freedman E."/>
            <person name="Gellesch M."/>
            <person name="Goldberg J."/>
            <person name="Griggs A."/>
            <person name="Gujja S."/>
            <person name="Heilman E."/>
            <person name="Heiman D."/>
            <person name="Hepburn T."/>
            <person name="Howarth C."/>
            <person name="Jen D."/>
            <person name="Larson L."/>
            <person name="Mehta T."/>
            <person name="Park D."/>
            <person name="Pearson M."/>
            <person name="Roberts A."/>
            <person name="Saif S."/>
            <person name="Shenoy N."/>
            <person name="Sisk P."/>
            <person name="Stolte C."/>
            <person name="Sykes S."/>
            <person name="Thomson T."/>
            <person name="Walk T."/>
            <person name="White J."/>
            <person name="Yandava C."/>
            <person name="Burger G."/>
            <person name="Gray M.W."/>
            <person name="Holland P.W.H."/>
            <person name="King N."/>
            <person name="Lang F.B.F."/>
            <person name="Roger A.J."/>
            <person name="Ruiz-Trillo I."/>
            <person name="Lander E."/>
            <person name="Nusbaum C."/>
        </authorList>
    </citation>
    <scope>NUCLEOTIDE SEQUENCE [LARGE SCALE GENOMIC DNA]</scope>
    <source>
        <strain evidence="5 6">ATCC 50062</strain>
    </source>
</reference>
<dbReference type="PANTHER" id="PTHR45978">
    <property type="entry name" value="SPX DOMAIN-CONTAINING PROTEIN 3"/>
    <property type="match status" value="1"/>
</dbReference>
<keyword evidence="1" id="KW-0862">Zinc</keyword>
<feature type="compositionally biased region" description="Acidic residues" evidence="2">
    <location>
        <begin position="459"/>
        <end position="472"/>
    </location>
</feature>
<proteinExistence type="predicted"/>
<evidence type="ECO:0000256" key="1">
    <source>
        <dbReference type="PROSITE-ProRule" id="PRU00042"/>
    </source>
</evidence>
<dbReference type="RefSeq" id="XP_013753898.1">
    <property type="nucleotide sequence ID" value="XM_013898444.1"/>
</dbReference>
<dbReference type="eggNOG" id="KOG1161">
    <property type="taxonomic scope" value="Eukaryota"/>
</dbReference>
<dbReference type="PROSITE" id="PS00028">
    <property type="entry name" value="ZINC_FINGER_C2H2_1"/>
    <property type="match status" value="1"/>
</dbReference>
<feature type="region of interest" description="Disordered" evidence="2">
    <location>
        <begin position="500"/>
        <end position="521"/>
    </location>
</feature>
<dbReference type="Proteomes" id="UP000054408">
    <property type="component" value="Unassembled WGS sequence"/>
</dbReference>
<feature type="region of interest" description="Disordered" evidence="2">
    <location>
        <begin position="764"/>
        <end position="849"/>
    </location>
</feature>
<evidence type="ECO:0000256" key="2">
    <source>
        <dbReference type="SAM" id="MobiDB-lite"/>
    </source>
</evidence>
<dbReference type="CDD" id="cd14447">
    <property type="entry name" value="SPX"/>
    <property type="match status" value="1"/>
</dbReference>
<dbReference type="PROSITE" id="PS50157">
    <property type="entry name" value="ZINC_FINGER_C2H2_2"/>
    <property type="match status" value="1"/>
</dbReference>
<dbReference type="GeneID" id="25568384"/>
<dbReference type="AlphaFoldDB" id="A0A0L0DPS9"/>
<feature type="region of interest" description="Disordered" evidence="2">
    <location>
        <begin position="650"/>
        <end position="698"/>
    </location>
</feature>
<feature type="compositionally biased region" description="Acidic residues" evidence="2">
    <location>
        <begin position="665"/>
        <end position="676"/>
    </location>
</feature>
<keyword evidence="1" id="KW-0863">Zinc-finger</keyword>
<dbReference type="PANTHER" id="PTHR45978:SF7">
    <property type="entry name" value="SPX DOMAIN-CONTAINING PROTEIN 4"/>
    <property type="match status" value="1"/>
</dbReference>
<evidence type="ECO:0000259" key="3">
    <source>
        <dbReference type="PROSITE" id="PS50157"/>
    </source>
</evidence>